<dbReference type="AlphaFoldDB" id="A0AAV9MZ90"/>
<protein>
    <recommendedName>
        <fullName evidence="4">Transcription factor domain-containing protein</fullName>
    </recommendedName>
</protein>
<keyword evidence="3" id="KW-1185">Reference proteome</keyword>
<dbReference type="GeneID" id="89977221"/>
<dbReference type="PANTHER" id="PTHR37540">
    <property type="entry name" value="TRANSCRIPTION FACTOR (ACR-2), PUTATIVE-RELATED-RELATED"/>
    <property type="match status" value="1"/>
</dbReference>
<accession>A0AAV9MZ90</accession>
<dbReference type="EMBL" id="JAVRRD010000035">
    <property type="protein sequence ID" value="KAK5045691.1"/>
    <property type="molecule type" value="Genomic_DNA"/>
</dbReference>
<feature type="compositionally biased region" description="Polar residues" evidence="1">
    <location>
        <begin position="92"/>
        <end position="113"/>
    </location>
</feature>
<comment type="caution">
    <text evidence="2">The sequence shown here is derived from an EMBL/GenBank/DDBJ whole genome shotgun (WGS) entry which is preliminary data.</text>
</comment>
<sequence length="623" mass="69822">MAQPRLLFIEQDPRRSIREKELQLSAARSHAARLTHRRRSLRNLALPSEPELQWRPYFNSIGLLTNNDATYKGCGDAEEAMAIHSQISSPYSVTPRTKQATRYRSDTQDSGVSTEVPGFQELLPPDKSVQRHTLKEVKAAPGGCALPVMDHTYLSPNTLIQHGNSDPFSASPIRITPRYHSLISTWQSVFTQTIIPSGSQKTATTLMAWENEGIEMIKCAEQLHFILAWTSLLQSFTMPASQLKEQLRMQSLAHSTAGIASLRKNLPTMAKLRTLRAVFHLMGADLYSGYLPAAVSHFHALVDIVMSIGGFNHLPWETQRYIVISDLTISAAIKDTKPVFGVDEWDPGPAATVMSPLELDTLAIDLSKQQSLHKDLSPRLVTIFDAHRELLAVHRIAANITDPSRLTNILSWAQMRQYALKIRASNMKITLDDLSNSPSISIEKALFVAVDYFSQILWTQLYPQRTILAPFRHSDDAFEIFKSVTELESSCLTLWILFIAAIVEIISNRSGHKSSFFAGALKITTANLGLQSLVQVRQSLFKCLYQERTFDPCLHTLMDAAQDVDKPIAVQFIQLGLFESKAPKDPSSAQDFEQMLTFSFGTNQERALITFPRTETRRDGGQR</sequence>
<dbReference type="RefSeq" id="XP_064701309.1">
    <property type="nucleotide sequence ID" value="XM_064852602.1"/>
</dbReference>
<evidence type="ECO:0000313" key="2">
    <source>
        <dbReference type="EMBL" id="KAK5045691.1"/>
    </source>
</evidence>
<proteinExistence type="predicted"/>
<dbReference type="Proteomes" id="UP001358417">
    <property type="component" value="Unassembled WGS sequence"/>
</dbReference>
<evidence type="ECO:0000313" key="3">
    <source>
        <dbReference type="Proteomes" id="UP001358417"/>
    </source>
</evidence>
<evidence type="ECO:0008006" key="4">
    <source>
        <dbReference type="Google" id="ProtNLM"/>
    </source>
</evidence>
<feature type="region of interest" description="Disordered" evidence="1">
    <location>
        <begin position="92"/>
        <end position="120"/>
    </location>
</feature>
<evidence type="ECO:0000256" key="1">
    <source>
        <dbReference type="SAM" id="MobiDB-lite"/>
    </source>
</evidence>
<name>A0AAV9MZ90_9EURO</name>
<organism evidence="2 3">
    <name type="scientific">Exophiala bonariae</name>
    <dbReference type="NCBI Taxonomy" id="1690606"/>
    <lineage>
        <taxon>Eukaryota</taxon>
        <taxon>Fungi</taxon>
        <taxon>Dikarya</taxon>
        <taxon>Ascomycota</taxon>
        <taxon>Pezizomycotina</taxon>
        <taxon>Eurotiomycetes</taxon>
        <taxon>Chaetothyriomycetidae</taxon>
        <taxon>Chaetothyriales</taxon>
        <taxon>Herpotrichiellaceae</taxon>
        <taxon>Exophiala</taxon>
    </lineage>
</organism>
<reference evidence="2 3" key="1">
    <citation type="submission" date="2023-08" db="EMBL/GenBank/DDBJ databases">
        <title>Black Yeasts Isolated from many extreme environments.</title>
        <authorList>
            <person name="Coleine C."/>
            <person name="Stajich J.E."/>
            <person name="Selbmann L."/>
        </authorList>
    </citation>
    <scope>NUCLEOTIDE SEQUENCE [LARGE SCALE GENOMIC DNA]</scope>
    <source>
        <strain evidence="2 3">CCFEE 5792</strain>
    </source>
</reference>
<dbReference type="PANTHER" id="PTHR37540:SF10">
    <property type="entry name" value="SIGMA-70 REGION 2 FAMILY PROTEIN"/>
    <property type="match status" value="1"/>
</dbReference>
<gene>
    <name evidence="2" type="ORF">LTR84_009060</name>
</gene>